<sequence>MSRIRIGTKLPGYKFPLHYNGAPQRRIFIPEWYITLVKPRKEMPKNYVRFHVPADMTKYDMKEYLDKVYNIPVTSINLSIVNYIRYRQPTPWRKDQYMWKFMEPWKIAHVYLGNNETFEFPEILTKVKEEDGDDEEMEDMDSKTMVEQQEAYSKFAEKQQTSGVSIKDKTYFENKWL</sequence>
<dbReference type="GO" id="GO:0003735">
    <property type="term" value="F:structural constituent of ribosome"/>
    <property type="evidence" value="ECO:0000318"/>
    <property type="project" value="GO_Central"/>
</dbReference>
<dbReference type="PANTHER" id="PTHR12059">
    <property type="entry name" value="RIBOSOMAL PROTEIN L23-RELATED"/>
    <property type="match status" value="1"/>
</dbReference>
<evidence type="ECO:0000256" key="1">
    <source>
        <dbReference type="ARBA" id="ARBA00004173"/>
    </source>
</evidence>
<dbReference type="Pfam" id="PF00276">
    <property type="entry name" value="Ribosomal_L23"/>
    <property type="match status" value="1"/>
</dbReference>
<dbReference type="GeneTree" id="ENSGT00390000007739"/>
<dbReference type="STRING" id="7719.ENSCINP00000005704"/>
<comment type="subcellular location">
    <subcellularLocation>
        <location evidence="1">Mitochondrion</location>
    </subcellularLocation>
</comment>
<organism evidence="8 9">
    <name type="scientific">Ciona intestinalis</name>
    <name type="common">Transparent sea squirt</name>
    <name type="synonym">Ascidia intestinalis</name>
    <dbReference type="NCBI Taxonomy" id="7719"/>
    <lineage>
        <taxon>Eukaryota</taxon>
        <taxon>Metazoa</taxon>
        <taxon>Chordata</taxon>
        <taxon>Tunicata</taxon>
        <taxon>Ascidiacea</taxon>
        <taxon>Phlebobranchia</taxon>
        <taxon>Cionidae</taxon>
        <taxon>Ciona</taxon>
    </lineage>
</organism>
<reference evidence="9" key="1">
    <citation type="journal article" date="2002" name="Science">
        <title>The draft genome of Ciona intestinalis: insights into chordate and vertebrate origins.</title>
        <authorList>
            <person name="Dehal P."/>
            <person name="Satou Y."/>
            <person name="Campbell R.K."/>
            <person name="Chapman J."/>
            <person name="Degnan B."/>
            <person name="De Tomaso A."/>
            <person name="Davidson B."/>
            <person name="Di Gregorio A."/>
            <person name="Gelpke M."/>
            <person name="Goodstein D.M."/>
            <person name="Harafuji N."/>
            <person name="Hastings K.E."/>
            <person name="Ho I."/>
            <person name="Hotta K."/>
            <person name="Huang W."/>
            <person name="Kawashima T."/>
            <person name="Lemaire P."/>
            <person name="Martinez D."/>
            <person name="Meinertzhagen I.A."/>
            <person name="Necula S."/>
            <person name="Nonaka M."/>
            <person name="Putnam N."/>
            <person name="Rash S."/>
            <person name="Saiga H."/>
            <person name="Satake M."/>
            <person name="Terry A."/>
            <person name="Yamada L."/>
            <person name="Wang H.G."/>
            <person name="Awazu S."/>
            <person name="Azumi K."/>
            <person name="Boore J."/>
            <person name="Branno M."/>
            <person name="Chin-Bow S."/>
            <person name="DeSantis R."/>
            <person name="Doyle S."/>
            <person name="Francino P."/>
            <person name="Keys D.N."/>
            <person name="Haga S."/>
            <person name="Hayashi H."/>
            <person name="Hino K."/>
            <person name="Imai K.S."/>
            <person name="Inaba K."/>
            <person name="Kano S."/>
            <person name="Kobayashi K."/>
            <person name="Kobayashi M."/>
            <person name="Lee B.I."/>
            <person name="Makabe K.W."/>
            <person name="Manohar C."/>
            <person name="Matassi G."/>
            <person name="Medina M."/>
            <person name="Mochizuki Y."/>
            <person name="Mount S."/>
            <person name="Morishita T."/>
            <person name="Miura S."/>
            <person name="Nakayama A."/>
            <person name="Nishizaka S."/>
            <person name="Nomoto H."/>
            <person name="Ohta F."/>
            <person name="Oishi K."/>
            <person name="Rigoutsos I."/>
            <person name="Sano M."/>
            <person name="Sasaki A."/>
            <person name="Sasakura Y."/>
            <person name="Shoguchi E."/>
            <person name="Shin-i T."/>
            <person name="Spagnuolo A."/>
            <person name="Stainier D."/>
            <person name="Suzuki M.M."/>
            <person name="Tassy O."/>
            <person name="Takatori N."/>
            <person name="Tokuoka M."/>
            <person name="Yagi K."/>
            <person name="Yoshizaki F."/>
            <person name="Wada S."/>
            <person name="Zhang C."/>
            <person name="Hyatt P.D."/>
            <person name="Larimer F."/>
            <person name="Detter C."/>
            <person name="Doggett N."/>
            <person name="Glavina T."/>
            <person name="Hawkins T."/>
            <person name="Richardson P."/>
            <person name="Lucas S."/>
            <person name="Kohara Y."/>
            <person name="Levine M."/>
            <person name="Satoh N."/>
            <person name="Rokhsar D.S."/>
        </authorList>
    </citation>
    <scope>NUCLEOTIDE SEQUENCE [LARGE SCALE GENOMIC DNA]</scope>
</reference>
<evidence type="ECO:0000313" key="9">
    <source>
        <dbReference type="Proteomes" id="UP000008144"/>
    </source>
</evidence>
<reference evidence="8" key="3">
    <citation type="submission" date="2025-09" db="UniProtKB">
        <authorList>
            <consortium name="Ensembl"/>
        </authorList>
    </citation>
    <scope>IDENTIFICATION</scope>
</reference>
<evidence type="ECO:0000256" key="3">
    <source>
        <dbReference type="ARBA" id="ARBA00022980"/>
    </source>
</evidence>
<gene>
    <name evidence="8" type="primary">LOC100185062</name>
</gene>
<dbReference type="FunCoup" id="F6XMY3">
    <property type="interactions" value="42"/>
</dbReference>
<dbReference type="OrthoDB" id="10062407at2759"/>
<keyword evidence="9" id="KW-1185">Reference proteome</keyword>
<dbReference type="KEGG" id="cin:100185062"/>
<evidence type="ECO:0000256" key="5">
    <source>
        <dbReference type="ARBA" id="ARBA00023274"/>
    </source>
</evidence>
<dbReference type="Proteomes" id="UP000008144">
    <property type="component" value="Unassembled WGS sequence"/>
</dbReference>
<evidence type="ECO:0000256" key="2">
    <source>
        <dbReference type="ARBA" id="ARBA00006700"/>
    </source>
</evidence>
<dbReference type="RefSeq" id="XP_002121194.1">
    <property type="nucleotide sequence ID" value="XM_002121158.4"/>
</dbReference>
<dbReference type="Ensembl" id="ENSCINT00000005704.3">
    <property type="protein sequence ID" value="ENSCINP00000005704.3"/>
    <property type="gene ID" value="ENSCING00000002791.3"/>
</dbReference>
<keyword evidence="5" id="KW-0687">Ribonucleoprotein</keyword>
<dbReference type="InParanoid" id="F6XMY3"/>
<dbReference type="InterPro" id="IPR012677">
    <property type="entry name" value="Nucleotide-bd_a/b_plait_sf"/>
</dbReference>
<dbReference type="SUPFAM" id="SSF54189">
    <property type="entry name" value="Ribosomal proteins S24e, L23 and L15e"/>
    <property type="match status" value="1"/>
</dbReference>
<dbReference type="InterPro" id="IPR012678">
    <property type="entry name" value="Ribosomal_uL23/eL15/eS24_sf"/>
</dbReference>
<dbReference type="GO" id="GO:0005762">
    <property type="term" value="C:mitochondrial large ribosomal subunit"/>
    <property type="evidence" value="ECO:0000318"/>
    <property type="project" value="GO_Central"/>
</dbReference>
<keyword evidence="4" id="KW-0496">Mitochondrion</keyword>
<dbReference type="Gene3D" id="3.30.70.330">
    <property type="match status" value="1"/>
</dbReference>
<evidence type="ECO:0000256" key="4">
    <source>
        <dbReference type="ARBA" id="ARBA00023128"/>
    </source>
</evidence>
<dbReference type="AlphaFoldDB" id="F6XMY3"/>
<evidence type="ECO:0000313" key="8">
    <source>
        <dbReference type="Ensembl" id="ENSCINP00000005704.3"/>
    </source>
</evidence>
<dbReference type="FunFam" id="3.30.70.330:FF:000284">
    <property type="entry name" value="39S ribosomal protein L23, mitochondrial"/>
    <property type="match status" value="1"/>
</dbReference>
<dbReference type="InterPro" id="IPR013025">
    <property type="entry name" value="Ribosomal_uL23-like"/>
</dbReference>
<dbReference type="OMA" id="QMGDITW"/>
<name>F6XMY3_CIOIN</name>
<evidence type="ECO:0000256" key="7">
    <source>
        <dbReference type="ARBA" id="ARBA00041375"/>
    </source>
</evidence>
<dbReference type="GeneID" id="100185062"/>
<proteinExistence type="inferred from homology"/>
<dbReference type="PANTHER" id="PTHR12059:SF5">
    <property type="entry name" value="LARGE RIBOSOMAL SUBUNIT PROTEIN UL23M"/>
    <property type="match status" value="1"/>
</dbReference>
<reference evidence="8" key="2">
    <citation type="submission" date="2025-08" db="UniProtKB">
        <authorList>
            <consortium name="Ensembl"/>
        </authorList>
    </citation>
    <scope>IDENTIFICATION</scope>
</reference>
<comment type="similarity">
    <text evidence="2">Belongs to the universal ribosomal protein uL23 family.</text>
</comment>
<dbReference type="HOGENOM" id="CLU_103097_1_1_1"/>
<dbReference type="GO" id="GO:0032543">
    <property type="term" value="P:mitochondrial translation"/>
    <property type="evidence" value="ECO:0000318"/>
    <property type="project" value="GO_Central"/>
</dbReference>
<keyword evidence="3" id="KW-0689">Ribosomal protein</keyword>
<evidence type="ECO:0000256" key="6">
    <source>
        <dbReference type="ARBA" id="ARBA00039977"/>
    </source>
</evidence>
<accession>F6XMY3</accession>
<accession>A0A1W2W5X3</accession>
<protein>
    <recommendedName>
        <fullName evidence="6">Large ribosomal subunit protein uL23m</fullName>
    </recommendedName>
    <alternativeName>
        <fullName evidence="7">39S ribosomal protein L23, mitochondrial</fullName>
    </alternativeName>
</protein>